<feature type="domain" description="Carbohydrate kinase FGGY C-terminal" evidence="6">
    <location>
        <begin position="305"/>
        <end position="537"/>
    </location>
</feature>
<dbReference type="Gene3D" id="3.30.420.40">
    <property type="match status" value="2"/>
</dbReference>
<dbReference type="SUPFAM" id="SSF53067">
    <property type="entry name" value="Actin-like ATPase domain"/>
    <property type="match status" value="2"/>
</dbReference>
<protein>
    <submittedName>
        <fullName evidence="7">L-fuculokinase</fullName>
    </submittedName>
</protein>
<keyword evidence="2" id="KW-0808">Transferase</keyword>
<evidence type="ECO:0000313" key="7">
    <source>
        <dbReference type="EMBL" id="MFC4495983.1"/>
    </source>
</evidence>
<dbReference type="InterPro" id="IPR018484">
    <property type="entry name" value="FGGY_N"/>
</dbReference>
<reference evidence="8" key="1">
    <citation type="journal article" date="2019" name="Int. J. Syst. Evol. Microbiol.">
        <title>The Global Catalogue of Microorganisms (GCM) 10K type strain sequencing project: providing services to taxonomists for standard genome sequencing and annotation.</title>
        <authorList>
            <consortium name="The Broad Institute Genomics Platform"/>
            <consortium name="The Broad Institute Genome Sequencing Center for Infectious Disease"/>
            <person name="Wu L."/>
            <person name="Ma J."/>
        </authorList>
    </citation>
    <scope>NUCLEOTIDE SEQUENCE [LARGE SCALE GENOMIC DNA]</scope>
    <source>
        <strain evidence="8">CGMCC 4.7357</strain>
    </source>
</reference>
<feature type="region of interest" description="Disordered" evidence="4">
    <location>
        <begin position="1"/>
        <end position="49"/>
    </location>
</feature>
<gene>
    <name evidence="7" type="ORF">ACFPA8_17820</name>
</gene>
<evidence type="ECO:0000256" key="3">
    <source>
        <dbReference type="ARBA" id="ARBA00022777"/>
    </source>
</evidence>
<keyword evidence="8" id="KW-1185">Reference proteome</keyword>
<evidence type="ECO:0000259" key="6">
    <source>
        <dbReference type="Pfam" id="PF02782"/>
    </source>
</evidence>
<comment type="similarity">
    <text evidence="1">Belongs to the FGGY kinase family.</text>
</comment>
<evidence type="ECO:0000259" key="5">
    <source>
        <dbReference type="Pfam" id="PF00370"/>
    </source>
</evidence>
<evidence type="ECO:0000313" key="8">
    <source>
        <dbReference type="Proteomes" id="UP001595997"/>
    </source>
</evidence>
<feature type="compositionally biased region" description="Low complexity" evidence="4">
    <location>
        <begin position="35"/>
        <end position="44"/>
    </location>
</feature>
<feature type="domain" description="Carbohydrate kinase FGGY N-terminal" evidence="5">
    <location>
        <begin position="53"/>
        <end position="291"/>
    </location>
</feature>
<organism evidence="7 8">
    <name type="scientific">Streptomyces ovatisporus</name>
    <dbReference type="NCBI Taxonomy" id="1128682"/>
    <lineage>
        <taxon>Bacteria</taxon>
        <taxon>Bacillati</taxon>
        <taxon>Actinomycetota</taxon>
        <taxon>Actinomycetes</taxon>
        <taxon>Kitasatosporales</taxon>
        <taxon>Streptomycetaceae</taxon>
        <taxon>Streptomyces</taxon>
    </lineage>
</organism>
<dbReference type="InterPro" id="IPR043129">
    <property type="entry name" value="ATPase_NBD"/>
</dbReference>
<dbReference type="PANTHER" id="PTHR43095">
    <property type="entry name" value="SUGAR KINASE"/>
    <property type="match status" value="1"/>
</dbReference>
<dbReference type="Pfam" id="PF00370">
    <property type="entry name" value="FGGY_N"/>
    <property type="match status" value="1"/>
</dbReference>
<dbReference type="CDD" id="cd07773">
    <property type="entry name" value="ASKHA_NBD_FGGY_FK"/>
    <property type="match status" value="1"/>
</dbReference>
<dbReference type="RefSeq" id="WP_386449623.1">
    <property type="nucleotide sequence ID" value="NZ_JBHSFH010000010.1"/>
</dbReference>
<dbReference type="InterPro" id="IPR018485">
    <property type="entry name" value="FGGY_C"/>
</dbReference>
<proteinExistence type="inferred from homology"/>
<dbReference type="Proteomes" id="UP001595997">
    <property type="component" value="Unassembled WGS sequence"/>
</dbReference>
<dbReference type="InterPro" id="IPR000577">
    <property type="entry name" value="Carb_kinase_FGGY"/>
</dbReference>
<dbReference type="PIRSF" id="PIRSF000538">
    <property type="entry name" value="GlpK"/>
    <property type="match status" value="1"/>
</dbReference>
<feature type="compositionally biased region" description="Low complexity" evidence="4">
    <location>
        <begin position="385"/>
        <end position="399"/>
    </location>
</feature>
<dbReference type="EMBL" id="JBHSFH010000010">
    <property type="protein sequence ID" value="MFC4495983.1"/>
    <property type="molecule type" value="Genomic_DNA"/>
</dbReference>
<name>A0ABV9A7T5_9ACTN</name>
<sequence>MTSDMNAATGATTAGTGNTTGTGTGRGGGRDGEQATAARTARPAGRSRQPLLAGIDIGSTHCKALLCTPTGGVVARAQRPTPRSSDQLTYDAAELTSAALGALTDCVRAAGRAPDTIGLTGMAETGVPLDRHGAPIGPVLAWSDPAPAPHAERLARLHGTAELHARTGVLPSAKVPLARWCWLSEHHPERLNRMRQWAGAADLVARSLTGRVGTEVTFAQRTMAWEHGSGTESGRWNAELLAEAGLTPAHMPHVHAPGRPVGAVTRAVARSLGLRAGAHVVVAGHDHLVGAWISGARGAGRAADSMGTAEAVLTVSDTPPDLAAAAAEGMSWGRHVDGTHWVTLAGMSTSGALVEWFCDRFLYPVGREGAAAAANGRAHSGDRTAGAAGPDAPSAPSPDELTVRYRDFARLVEQDGAEGTGLPARPTGITVEPYLQGRSAPRPDPAARLAVHGMASRHGPADLALALLEGAAYHARWMAEVQAELAGTTPQTVTLVGGSTRQRTWTALKAAVSPWTTEVCTEAEAPCLGAAAWGGAAIGLDPAGIRPPSRTLHVDGSNAAAHRTAYRERFLPHVLLPSPGN</sequence>
<dbReference type="InterPro" id="IPR050406">
    <property type="entry name" value="FGGY_Carb_Kinase"/>
</dbReference>
<feature type="compositionally biased region" description="Gly residues" evidence="4">
    <location>
        <begin position="18"/>
        <end position="27"/>
    </location>
</feature>
<comment type="caution">
    <text evidence="7">The sequence shown here is derived from an EMBL/GenBank/DDBJ whole genome shotgun (WGS) entry which is preliminary data.</text>
</comment>
<dbReference type="Pfam" id="PF02782">
    <property type="entry name" value="FGGY_C"/>
    <property type="match status" value="1"/>
</dbReference>
<evidence type="ECO:0000256" key="1">
    <source>
        <dbReference type="ARBA" id="ARBA00009156"/>
    </source>
</evidence>
<evidence type="ECO:0000256" key="2">
    <source>
        <dbReference type="ARBA" id="ARBA00022679"/>
    </source>
</evidence>
<accession>A0ABV9A7T5</accession>
<feature type="region of interest" description="Disordered" evidence="4">
    <location>
        <begin position="374"/>
        <end position="399"/>
    </location>
</feature>
<keyword evidence="3" id="KW-0418">Kinase</keyword>
<feature type="compositionally biased region" description="Low complexity" evidence="4">
    <location>
        <begin position="1"/>
        <end position="17"/>
    </location>
</feature>
<evidence type="ECO:0000256" key="4">
    <source>
        <dbReference type="SAM" id="MobiDB-lite"/>
    </source>
</evidence>